<name>A0A2X0SAT9_9PROT</name>
<proteinExistence type="inferred from homology"/>
<dbReference type="GO" id="GO:0045259">
    <property type="term" value="C:proton-transporting ATP synthase complex"/>
    <property type="evidence" value="ECO:0007669"/>
    <property type="project" value="UniProtKB-KW"/>
</dbReference>
<evidence type="ECO:0000256" key="1">
    <source>
        <dbReference type="ARBA" id="ARBA00004370"/>
    </source>
</evidence>
<dbReference type="GO" id="GO:0016787">
    <property type="term" value="F:hydrolase activity"/>
    <property type="evidence" value="ECO:0007669"/>
    <property type="project" value="UniProtKB-KW"/>
</dbReference>
<evidence type="ECO:0000256" key="5">
    <source>
        <dbReference type="ARBA" id="ARBA00023136"/>
    </source>
</evidence>
<keyword evidence="9" id="KW-0378">Hydrolase</keyword>
<comment type="function">
    <text evidence="8">F(1)F(0) ATP synthase produces ATP from ADP in the presence of a proton or sodium gradient. F-type ATPases consist of two structural domains, F(1) containing the extramembraneous catalytic core and F(0) containing the membrane proton channel, linked together by a central stalk and a peripheral stalk. During catalysis, ATP synthesis in the catalytic domain of F(1) is coupled via a rotary mechanism of the central stalk subunits to proton translocation.</text>
</comment>
<comment type="function">
    <text evidence="8">This protein is part of the stalk that links CF(0) to CF(1). It either transmits conformational changes from CF(0) to CF(1) or is implicated in proton conduction.</text>
</comment>
<evidence type="ECO:0000256" key="6">
    <source>
        <dbReference type="ARBA" id="ARBA00023196"/>
    </source>
</evidence>
<keyword evidence="8" id="KW-1003">Cell membrane</keyword>
<keyword evidence="4 8" id="KW-0406">Ion transport</keyword>
<dbReference type="AlphaFoldDB" id="A0A2X0SAT9"/>
<accession>A0A2X0SAT9</accession>
<dbReference type="Pfam" id="PF00213">
    <property type="entry name" value="OSCP"/>
    <property type="match status" value="1"/>
</dbReference>
<comment type="similarity">
    <text evidence="8">Belongs to the ATPase delta chain family.</text>
</comment>
<reference evidence="9" key="1">
    <citation type="submission" date="2018-05" db="EMBL/GenBank/DDBJ databases">
        <authorList>
            <person name="Lanie J.A."/>
            <person name="Ng W.-L."/>
            <person name="Kazmierczak K.M."/>
            <person name="Andrzejewski T.M."/>
            <person name="Davidsen T.M."/>
            <person name="Wayne K.J."/>
            <person name="Tettelin H."/>
            <person name="Glass J.I."/>
            <person name="Rusch D."/>
            <person name="Podicherti R."/>
            <person name="Tsui H.-C.T."/>
            <person name="Winkler M.E."/>
        </authorList>
    </citation>
    <scope>NUCLEOTIDE SEQUENCE</scope>
    <source>
        <strain evidence="9">KNB</strain>
    </source>
</reference>
<dbReference type="InterPro" id="IPR020781">
    <property type="entry name" value="ATPase_OSCP/d_CS"/>
</dbReference>
<dbReference type="PROSITE" id="PS00389">
    <property type="entry name" value="ATPASE_DELTA"/>
    <property type="match status" value="1"/>
</dbReference>
<dbReference type="PRINTS" id="PR00125">
    <property type="entry name" value="ATPASEDELTA"/>
</dbReference>
<evidence type="ECO:0000256" key="2">
    <source>
        <dbReference type="ARBA" id="ARBA00022448"/>
    </source>
</evidence>
<keyword evidence="3 8" id="KW-0375">Hydrogen ion transport</keyword>
<sequence>MAEAITVARPYAQAAFERARELGDLKGWSEKLQAAADAVMNTDVRTIITSPGAVKGQIADLMLALIGSTVNDNQGNFLRLLVEGNRLTLLPEIVMLYEAMRAEAEKSLDVEVASAFELSEEQKQKITAALKKRMGCEITLRCKTDRDLLGGIIIRAGDKVIDGSARTHLSELANALA</sequence>
<protein>
    <recommendedName>
        <fullName evidence="8">ATP synthase subunit delta</fullName>
    </recommendedName>
    <alternativeName>
        <fullName evidence="8">ATP synthase F(1) sector subunit delta</fullName>
    </alternativeName>
    <alternativeName>
        <fullName evidence="8">F-type ATPase subunit delta</fullName>
        <shortName evidence="8">F-ATPase subunit delta</shortName>
    </alternativeName>
</protein>
<dbReference type="HAMAP" id="MF_01416">
    <property type="entry name" value="ATP_synth_delta_bact"/>
    <property type="match status" value="1"/>
</dbReference>
<organism evidence="9">
    <name type="scientific">Candidatus Nitrotoga fabula</name>
    <dbReference type="NCBI Taxonomy" id="2182327"/>
    <lineage>
        <taxon>Bacteria</taxon>
        <taxon>Pseudomonadati</taxon>
        <taxon>Pseudomonadota</taxon>
        <taxon>Betaproteobacteria</taxon>
        <taxon>Nitrosomonadales</taxon>
        <taxon>Gallionellaceae</taxon>
        <taxon>Candidatus Nitrotoga</taxon>
    </lineage>
</organism>
<dbReference type="NCBIfam" id="TIGR01145">
    <property type="entry name" value="ATP_synt_delta"/>
    <property type="match status" value="1"/>
</dbReference>
<evidence type="ECO:0000256" key="3">
    <source>
        <dbReference type="ARBA" id="ARBA00022781"/>
    </source>
</evidence>
<dbReference type="InterPro" id="IPR000711">
    <property type="entry name" value="ATPase_OSCP/dsu"/>
</dbReference>
<keyword evidence="5 8" id="KW-0472">Membrane</keyword>
<evidence type="ECO:0000256" key="7">
    <source>
        <dbReference type="ARBA" id="ARBA00023310"/>
    </source>
</evidence>
<dbReference type="SUPFAM" id="SSF47928">
    <property type="entry name" value="N-terminal domain of the delta subunit of the F1F0-ATP synthase"/>
    <property type="match status" value="1"/>
</dbReference>
<dbReference type="PANTHER" id="PTHR11910">
    <property type="entry name" value="ATP SYNTHASE DELTA CHAIN"/>
    <property type="match status" value="1"/>
</dbReference>
<gene>
    <name evidence="8 9" type="primary">atpH</name>
    <name evidence="9" type="ORF">NITFAB_0150</name>
</gene>
<dbReference type="InterPro" id="IPR026015">
    <property type="entry name" value="ATP_synth_OSCP/delta_N_sf"/>
</dbReference>
<keyword evidence="2 8" id="KW-0813">Transport</keyword>
<dbReference type="GO" id="GO:0005886">
    <property type="term" value="C:plasma membrane"/>
    <property type="evidence" value="ECO:0007669"/>
    <property type="project" value="UniProtKB-SubCell"/>
</dbReference>
<evidence type="ECO:0000313" key="9">
    <source>
        <dbReference type="EMBL" id="SPS04561.1"/>
    </source>
</evidence>
<dbReference type="EMBL" id="LS423452">
    <property type="protein sequence ID" value="SPS04561.1"/>
    <property type="molecule type" value="Genomic_DNA"/>
</dbReference>
<dbReference type="GO" id="GO:0046933">
    <property type="term" value="F:proton-transporting ATP synthase activity, rotational mechanism"/>
    <property type="evidence" value="ECO:0007669"/>
    <property type="project" value="UniProtKB-UniRule"/>
</dbReference>
<evidence type="ECO:0000256" key="8">
    <source>
        <dbReference type="HAMAP-Rule" id="MF_01416"/>
    </source>
</evidence>
<dbReference type="NCBIfam" id="NF004402">
    <property type="entry name" value="PRK05758.2-2"/>
    <property type="match status" value="1"/>
</dbReference>
<evidence type="ECO:0000256" key="4">
    <source>
        <dbReference type="ARBA" id="ARBA00023065"/>
    </source>
</evidence>
<dbReference type="Gene3D" id="1.10.520.20">
    <property type="entry name" value="N-terminal domain of the delta subunit of the F1F0-ATP synthase"/>
    <property type="match status" value="1"/>
</dbReference>
<keyword evidence="7 8" id="KW-0066">ATP synthesis</keyword>
<keyword evidence="6 8" id="KW-0139">CF(1)</keyword>
<comment type="subcellular location">
    <subcellularLocation>
        <location evidence="8">Cell membrane</location>
        <topology evidence="8">Peripheral membrane protein</topology>
    </subcellularLocation>
    <subcellularLocation>
        <location evidence="1">Membrane</location>
    </subcellularLocation>
</comment>